<dbReference type="EC" id="3.1.26.-" evidence="6"/>
<evidence type="ECO:0000256" key="5">
    <source>
        <dbReference type="ARBA" id="ARBA00022884"/>
    </source>
</evidence>
<dbReference type="InterPro" id="IPR012340">
    <property type="entry name" value="NA-bd_OB-fold"/>
</dbReference>
<dbReference type="Proteomes" id="UP001501729">
    <property type="component" value="Unassembled WGS sequence"/>
</dbReference>
<keyword evidence="5 6" id="KW-0694">RNA-binding</keyword>
<dbReference type="GO" id="GO:0016891">
    <property type="term" value="F:RNA endonuclease activity producing 5'-phosphomonoesters, hydrolytic mechanism"/>
    <property type="evidence" value="ECO:0007669"/>
    <property type="project" value="UniProtKB-UniRule"/>
</dbReference>
<sequence length="476" mass="52533">MSVESRIRVRGIYTTALTHLLGEQFDVVQASPPIQRRFECDFETGEYDATVETTDDRQGVGLFGERDVVGAVGERLAEIGIDTFRWDDPTPRGALFDGVVSETLGSGAVVDLGERDGFLPFRSIDGRIDEGDHVRVQVHTPKPPWSRDRPFLGTDVQVFGGVTSLSKGVNRVVASAPDDASRRELARTTEMLPTDVPTEWGVRWEYGANEAEIGEMDSALSDAVERAETIDGALDDAANAASDADAPRTIAEPDATAWLWFGRESRFELDDARREVTTTLPGHHRIKAADDSASRAVDFAEDLYEPRDEVPIGATLRQFGPEEDGEVFIDHGKPDGRCFSLGKGDVVERDTEAGKYTVRREMRGSGTYDAIGTDREAGDVAITKFREGRWWYPTAYRSEDDESKGTYVNVCTPVELFPRSVRYVDLHVDVVKRPDGTVKRVDDDELDSAVEASHISAELAEKARTVAASVERVLEK</sequence>
<keyword evidence="9" id="KW-1185">Reference proteome</keyword>
<accession>A0AAV3UM05</accession>
<protein>
    <recommendedName>
        <fullName evidence="6">Probable ribonuclease FAU-1</fullName>
        <ecNumber evidence="6">3.1.26.-</ecNumber>
    </recommendedName>
    <alternativeName>
        <fullName evidence="6">RNA-binding protein FAU-1</fullName>
    </alternativeName>
</protein>
<keyword evidence="2 6" id="KW-0540">Nuclease</keyword>
<dbReference type="PANTHER" id="PTHR39159">
    <property type="match status" value="1"/>
</dbReference>
<dbReference type="InterPro" id="IPR016730">
    <property type="entry name" value="RNA-bd_FAU-1"/>
</dbReference>
<reference evidence="8 9" key="1">
    <citation type="journal article" date="2019" name="Int. J. Syst. Evol. Microbiol.">
        <title>The Global Catalogue of Microorganisms (GCM) 10K type strain sequencing project: providing services to taxonomists for standard genome sequencing and annotation.</title>
        <authorList>
            <consortium name="The Broad Institute Genomics Platform"/>
            <consortium name="The Broad Institute Genome Sequencing Center for Infectious Disease"/>
            <person name="Wu L."/>
            <person name="Ma J."/>
        </authorList>
    </citation>
    <scope>NUCLEOTIDE SEQUENCE [LARGE SCALE GENOMIC DNA]</scope>
    <source>
        <strain evidence="8 9">JCM 17504</strain>
    </source>
</reference>
<organism evidence="8 9">
    <name type="scientific">Haladaptatus pallidirubidus</name>
    <dbReference type="NCBI Taxonomy" id="1008152"/>
    <lineage>
        <taxon>Archaea</taxon>
        <taxon>Methanobacteriati</taxon>
        <taxon>Methanobacteriota</taxon>
        <taxon>Stenosarchaea group</taxon>
        <taxon>Halobacteria</taxon>
        <taxon>Halobacteriales</taxon>
        <taxon>Haladaptataceae</taxon>
        <taxon>Haladaptatus</taxon>
    </lineage>
</organism>
<comment type="function">
    <text evidence="6">Probable RNase involved in rRNA stability through maturation and/or degradation of precursor rRNAs. Binds to RNA in loop regions with AU-rich sequences.</text>
</comment>
<keyword evidence="1 6" id="KW-0698">rRNA processing</keyword>
<dbReference type="AlphaFoldDB" id="A0AAV3UM05"/>
<dbReference type="Gene3D" id="2.40.380.10">
    <property type="entry name" value="FomD-like"/>
    <property type="match status" value="1"/>
</dbReference>
<dbReference type="PANTHER" id="PTHR39159:SF1">
    <property type="entry name" value="UPF0374 PROTEIN YGAC"/>
    <property type="match status" value="1"/>
</dbReference>
<evidence type="ECO:0000256" key="3">
    <source>
        <dbReference type="ARBA" id="ARBA00022759"/>
    </source>
</evidence>
<evidence type="ECO:0000313" key="8">
    <source>
        <dbReference type="EMBL" id="GAA5058142.1"/>
    </source>
</evidence>
<dbReference type="PIRSF" id="PIRSF018644">
    <property type="entry name" value="RNA-binding_FAU-1"/>
    <property type="match status" value="1"/>
</dbReference>
<dbReference type="SUPFAM" id="SSF159234">
    <property type="entry name" value="FomD-like"/>
    <property type="match status" value="1"/>
</dbReference>
<dbReference type="HAMAP" id="MF_01910">
    <property type="entry name" value="RNA_binding_AU_1"/>
    <property type="match status" value="1"/>
</dbReference>
<dbReference type="InterPro" id="IPR007295">
    <property type="entry name" value="DUF402"/>
</dbReference>
<dbReference type="InterPro" id="IPR003029">
    <property type="entry name" value="S1_domain"/>
</dbReference>
<keyword evidence="3 6" id="KW-0255">Endonuclease</keyword>
<evidence type="ECO:0000256" key="1">
    <source>
        <dbReference type="ARBA" id="ARBA00022552"/>
    </source>
</evidence>
<comment type="caution">
    <text evidence="8">The sequence shown here is derived from an EMBL/GenBank/DDBJ whole genome shotgun (WGS) entry which is preliminary data.</text>
</comment>
<gene>
    <name evidence="6" type="primary">fau-1</name>
    <name evidence="8" type="ORF">GCM10025751_40810</name>
</gene>
<dbReference type="Pfam" id="PF04167">
    <property type="entry name" value="DUF402"/>
    <property type="match status" value="1"/>
</dbReference>
<dbReference type="GO" id="GO:0035925">
    <property type="term" value="F:mRNA 3'-UTR AU-rich region binding"/>
    <property type="evidence" value="ECO:0007669"/>
    <property type="project" value="UniProtKB-UniRule"/>
</dbReference>
<dbReference type="GeneID" id="68614039"/>
<comment type="similarity">
    <text evidence="6">Belongs to the FAU-1 family.</text>
</comment>
<dbReference type="InterPro" id="IPR050212">
    <property type="entry name" value="Ntdp-like"/>
</dbReference>
<evidence type="ECO:0000256" key="4">
    <source>
        <dbReference type="ARBA" id="ARBA00022801"/>
    </source>
</evidence>
<name>A0AAV3UM05_9EURY</name>
<dbReference type="SUPFAM" id="SSF50249">
    <property type="entry name" value="Nucleic acid-binding proteins"/>
    <property type="match status" value="1"/>
</dbReference>
<dbReference type="InterPro" id="IPR035930">
    <property type="entry name" value="FomD-like_sf"/>
</dbReference>
<feature type="domain" description="S1 motif" evidence="7">
    <location>
        <begin position="93"/>
        <end position="155"/>
    </location>
</feature>
<keyword evidence="4 6" id="KW-0378">Hydrolase</keyword>
<evidence type="ECO:0000313" key="9">
    <source>
        <dbReference type="Proteomes" id="UP001501729"/>
    </source>
</evidence>
<dbReference type="PROSITE" id="PS50126">
    <property type="entry name" value="S1"/>
    <property type="match status" value="1"/>
</dbReference>
<evidence type="ECO:0000256" key="2">
    <source>
        <dbReference type="ARBA" id="ARBA00022722"/>
    </source>
</evidence>
<dbReference type="EMBL" id="BAABKX010000015">
    <property type="protein sequence ID" value="GAA5058142.1"/>
    <property type="molecule type" value="Genomic_DNA"/>
</dbReference>
<evidence type="ECO:0000259" key="7">
    <source>
        <dbReference type="PROSITE" id="PS50126"/>
    </source>
</evidence>
<dbReference type="RefSeq" id="WP_227773810.1">
    <property type="nucleotide sequence ID" value="NZ_BAABKX010000015.1"/>
</dbReference>
<dbReference type="GO" id="GO:0006364">
    <property type="term" value="P:rRNA processing"/>
    <property type="evidence" value="ECO:0007669"/>
    <property type="project" value="UniProtKB-UniRule"/>
</dbReference>
<proteinExistence type="inferred from homology"/>
<evidence type="ECO:0000256" key="6">
    <source>
        <dbReference type="HAMAP-Rule" id="MF_01910"/>
    </source>
</evidence>